<dbReference type="EMBL" id="SRLO01000050">
    <property type="protein sequence ID" value="TNN80818.1"/>
    <property type="molecule type" value="Genomic_DNA"/>
</dbReference>
<gene>
    <name evidence="2" type="ORF">EYF80_008823</name>
</gene>
<name>A0A4Z2IT97_9TELE</name>
<evidence type="ECO:0000313" key="2">
    <source>
        <dbReference type="EMBL" id="TNN80818.1"/>
    </source>
</evidence>
<evidence type="ECO:0000313" key="3">
    <source>
        <dbReference type="Proteomes" id="UP000314294"/>
    </source>
</evidence>
<sequence length="252" mass="28556">MPVAAARAQEREANGGSTVRSESEPQIPAEWRLFVYNCTWSPALFSLHLSFTQLREKSSHHHLRVEGVSSASFPPRLSNLRKLCYKVNICRSQGERGAARLKKANEEREADVSQAALVYAHTVLRRGLISQRWLHPVWVDHGSFQKMVFLVKRDRGDWLAVLAWLDVGILPVQCFKADELLEMYGEMSAPRRISWNKPPLTLTNPQCSDGRRHNTADDECQLVAQQYNPGLQLCCGSQRGSVHQKGETLPFH</sequence>
<proteinExistence type="predicted"/>
<keyword evidence="3" id="KW-1185">Reference proteome</keyword>
<protein>
    <submittedName>
        <fullName evidence="2">Uncharacterized protein</fullName>
    </submittedName>
</protein>
<organism evidence="2 3">
    <name type="scientific">Liparis tanakae</name>
    <name type="common">Tanaka's snailfish</name>
    <dbReference type="NCBI Taxonomy" id="230148"/>
    <lineage>
        <taxon>Eukaryota</taxon>
        <taxon>Metazoa</taxon>
        <taxon>Chordata</taxon>
        <taxon>Craniata</taxon>
        <taxon>Vertebrata</taxon>
        <taxon>Euteleostomi</taxon>
        <taxon>Actinopterygii</taxon>
        <taxon>Neopterygii</taxon>
        <taxon>Teleostei</taxon>
        <taxon>Neoteleostei</taxon>
        <taxon>Acanthomorphata</taxon>
        <taxon>Eupercaria</taxon>
        <taxon>Perciformes</taxon>
        <taxon>Cottioidei</taxon>
        <taxon>Cottales</taxon>
        <taxon>Liparidae</taxon>
        <taxon>Liparis</taxon>
    </lineage>
</organism>
<comment type="caution">
    <text evidence="2">The sequence shown here is derived from an EMBL/GenBank/DDBJ whole genome shotgun (WGS) entry which is preliminary data.</text>
</comment>
<reference evidence="2 3" key="1">
    <citation type="submission" date="2019-03" db="EMBL/GenBank/DDBJ databases">
        <title>First draft genome of Liparis tanakae, snailfish: a comprehensive survey of snailfish specific genes.</title>
        <authorList>
            <person name="Kim W."/>
            <person name="Song I."/>
            <person name="Jeong J.-H."/>
            <person name="Kim D."/>
            <person name="Kim S."/>
            <person name="Ryu S."/>
            <person name="Song J.Y."/>
            <person name="Lee S.K."/>
        </authorList>
    </citation>
    <scope>NUCLEOTIDE SEQUENCE [LARGE SCALE GENOMIC DNA]</scope>
    <source>
        <tissue evidence="2">Muscle</tissue>
    </source>
</reference>
<accession>A0A4Z2IT97</accession>
<evidence type="ECO:0000256" key="1">
    <source>
        <dbReference type="SAM" id="MobiDB-lite"/>
    </source>
</evidence>
<dbReference type="Proteomes" id="UP000314294">
    <property type="component" value="Unassembled WGS sequence"/>
</dbReference>
<feature type="region of interest" description="Disordered" evidence="1">
    <location>
        <begin position="1"/>
        <end position="23"/>
    </location>
</feature>
<dbReference type="AlphaFoldDB" id="A0A4Z2IT97"/>